<evidence type="ECO:0000256" key="5">
    <source>
        <dbReference type="SAM" id="MobiDB-lite"/>
    </source>
</evidence>
<dbReference type="InterPro" id="IPR010399">
    <property type="entry name" value="Tify_dom"/>
</dbReference>
<dbReference type="AlphaFoldDB" id="A0A8K0IHP1"/>
<dbReference type="SUPFAM" id="SSF48452">
    <property type="entry name" value="TPR-like"/>
    <property type="match status" value="1"/>
</dbReference>
<evidence type="ECO:0000313" key="7">
    <source>
        <dbReference type="EMBL" id="KAG1358750.1"/>
    </source>
</evidence>
<dbReference type="GO" id="GO:0000118">
    <property type="term" value="C:histone deacetylase complex"/>
    <property type="evidence" value="ECO:0007669"/>
    <property type="project" value="TreeGrafter"/>
</dbReference>
<keyword evidence="4" id="KW-0832">Ubl conjugation</keyword>
<reference evidence="7" key="2">
    <citation type="submission" date="2019-07" db="EMBL/GenBank/DDBJ databases">
        <authorList>
            <person name="Yang Y."/>
            <person name="Bocs S."/>
            <person name="Baudouin L."/>
        </authorList>
    </citation>
    <scope>NUCLEOTIDE SEQUENCE</scope>
    <source>
        <tissue evidence="7">Spear leaf of Hainan Tall coconut</tissue>
    </source>
</reference>
<name>A0A8K0IHP1_COCNU</name>
<dbReference type="InterPro" id="IPR019734">
    <property type="entry name" value="TPR_rpt"/>
</dbReference>
<feature type="domain" description="Tify" evidence="6">
    <location>
        <begin position="194"/>
        <end position="229"/>
    </location>
</feature>
<organism evidence="7 8">
    <name type="scientific">Cocos nucifera</name>
    <name type="common">Coconut palm</name>
    <dbReference type="NCBI Taxonomy" id="13894"/>
    <lineage>
        <taxon>Eukaryota</taxon>
        <taxon>Viridiplantae</taxon>
        <taxon>Streptophyta</taxon>
        <taxon>Embryophyta</taxon>
        <taxon>Tracheophyta</taxon>
        <taxon>Spermatophyta</taxon>
        <taxon>Magnoliopsida</taxon>
        <taxon>Liliopsida</taxon>
        <taxon>Arecaceae</taxon>
        <taxon>Arecoideae</taxon>
        <taxon>Cocoseae</taxon>
        <taxon>Attaleinae</taxon>
        <taxon>Cocos</taxon>
    </lineage>
</organism>
<sequence length="649" mass="70386">MERDFLGINAKDSGPPAKEDGGGSRQDPVYIGGSTLQWPFLNTTTAMQQFVSFKQHEERPKKIVFDQFSSGFQPISSTDAFETSQKSSPALATQKSFSLDRQGVRQYSMQVSQPQASGSFGASAHQLNEPRMFPLASHHSFPVTMSSPFFKVQGAPNLAVTSLKQQPFGGGLAVNAPVGDSVVGAPAPRSVTKTASKTAQLTIFYAGAVNVYDDVPLEKAQAVMLLASKGSNPTSNAVNPRCEPPVPAPTKLAGSDVLSTNQNLSPTSSHVASPCSGLSSPLSVTSQTVPNCGGGSTINDDTAVAKTVGSLAPTSQNEPSKTLTAALGSTSAASIMPTAVPQARRASLARFLEKRKERVTNAVPYSCIKKSQENAAGFEHANASSRSSLADIAFSSNGEDSWCLGQQKNIFDYQVVLTLRVVFLFPKEQKATTFLVDRILPSVCHVQSDQIKNEGDDFVAKDVKDKIPNQRAEDAVDEDEIVESHIELEGKLDEAIEHLTEAILLNPSSSILYATRASVFVKLKKPNAAIRDADAALQINPDSAKGYKSRGMAKAMLGQWEEAARDLHLASKLDYDEEINLVLKKVEPIVHKIEQCRRLRKEREMKKIECERQKQHAEAEVIIQMDCRRFTFDIFVVSTFTWCQVSSSI</sequence>
<feature type="region of interest" description="Disordered" evidence="5">
    <location>
        <begin position="246"/>
        <end position="286"/>
    </location>
</feature>
<dbReference type="Gene3D" id="1.25.40.10">
    <property type="entry name" value="Tetratricopeptide repeat domain"/>
    <property type="match status" value="1"/>
</dbReference>
<keyword evidence="3" id="KW-1184">Jasmonic acid signaling pathway</keyword>
<dbReference type="InterPro" id="IPR018467">
    <property type="entry name" value="CCT_CS"/>
</dbReference>
<dbReference type="PROSITE" id="PS51320">
    <property type="entry name" value="TIFY"/>
    <property type="match status" value="1"/>
</dbReference>
<dbReference type="SMART" id="SM00979">
    <property type="entry name" value="TIFY"/>
    <property type="match status" value="1"/>
</dbReference>
<dbReference type="Proteomes" id="UP000797356">
    <property type="component" value="Chromosome 8"/>
</dbReference>
<keyword evidence="1" id="KW-0677">Repeat</keyword>
<dbReference type="SMART" id="SM00028">
    <property type="entry name" value="TPR"/>
    <property type="match status" value="3"/>
</dbReference>
<dbReference type="InterPro" id="IPR011990">
    <property type="entry name" value="TPR-like_helical_dom_sf"/>
</dbReference>
<keyword evidence="8" id="KW-1185">Reference proteome</keyword>
<dbReference type="PANTHER" id="PTHR45883:SF7">
    <property type="entry name" value="TPR REPEAT-CONTAINING THIOREDOXIN TDX"/>
    <property type="match status" value="1"/>
</dbReference>
<evidence type="ECO:0000256" key="4">
    <source>
        <dbReference type="ARBA" id="ARBA00022843"/>
    </source>
</evidence>
<protein>
    <recommendedName>
        <fullName evidence="6">Tify domain-containing protein</fullName>
    </recommendedName>
</protein>
<comment type="caution">
    <text evidence="7">The sequence shown here is derived from an EMBL/GenBank/DDBJ whole genome shotgun (WGS) entry which is preliminary data.</text>
</comment>
<evidence type="ECO:0000256" key="1">
    <source>
        <dbReference type="ARBA" id="ARBA00022737"/>
    </source>
</evidence>
<feature type="region of interest" description="Disordered" evidence="5">
    <location>
        <begin position="1"/>
        <end position="29"/>
    </location>
</feature>
<evidence type="ECO:0000259" key="6">
    <source>
        <dbReference type="PROSITE" id="PS51320"/>
    </source>
</evidence>
<accession>A0A8K0IHP1</accession>
<dbReference type="OrthoDB" id="1939212at2759"/>
<dbReference type="Pfam" id="PF06200">
    <property type="entry name" value="tify"/>
    <property type="match status" value="1"/>
</dbReference>
<dbReference type="GO" id="GO:0030544">
    <property type="term" value="F:Hsp70 protein binding"/>
    <property type="evidence" value="ECO:0007669"/>
    <property type="project" value="TreeGrafter"/>
</dbReference>
<evidence type="ECO:0000313" key="8">
    <source>
        <dbReference type="Proteomes" id="UP000797356"/>
    </source>
</evidence>
<reference evidence="7" key="1">
    <citation type="journal article" date="2017" name="Gigascience">
        <title>The genome draft of coconut (Cocos nucifera).</title>
        <authorList>
            <person name="Xiao Y."/>
            <person name="Xu P."/>
            <person name="Fan H."/>
            <person name="Baudouin L."/>
            <person name="Xia W."/>
            <person name="Bocs S."/>
            <person name="Xu J."/>
            <person name="Li Q."/>
            <person name="Guo A."/>
            <person name="Zhou L."/>
            <person name="Li J."/>
            <person name="Wu Y."/>
            <person name="Ma Z."/>
            <person name="Armero A."/>
            <person name="Issali A.E."/>
            <person name="Liu N."/>
            <person name="Peng M."/>
            <person name="Yang Y."/>
        </authorList>
    </citation>
    <scope>NUCLEOTIDE SEQUENCE</scope>
    <source>
        <tissue evidence="7">Spear leaf of Hainan Tall coconut</tissue>
    </source>
</reference>
<evidence type="ECO:0000256" key="3">
    <source>
        <dbReference type="ARBA" id="ARBA00022819"/>
    </source>
</evidence>
<dbReference type="EMBL" id="CM017879">
    <property type="protein sequence ID" value="KAG1358750.1"/>
    <property type="molecule type" value="Genomic_DNA"/>
</dbReference>
<keyword evidence="2" id="KW-0802">TPR repeat</keyword>
<evidence type="ECO:0000256" key="2">
    <source>
        <dbReference type="ARBA" id="ARBA00022803"/>
    </source>
</evidence>
<feature type="compositionally biased region" description="Polar residues" evidence="5">
    <location>
        <begin position="257"/>
        <end position="286"/>
    </location>
</feature>
<dbReference type="Pfam" id="PF09425">
    <property type="entry name" value="Jas_motif"/>
    <property type="match status" value="1"/>
</dbReference>
<proteinExistence type="predicted"/>
<gene>
    <name evidence="7" type="ORF">COCNU_08G001960</name>
</gene>
<dbReference type="PANTHER" id="PTHR45883">
    <property type="entry name" value="HSC70-INTERACTING PROTEIN"/>
    <property type="match status" value="1"/>
</dbReference>